<evidence type="ECO:0000313" key="2">
    <source>
        <dbReference type="EMBL" id="PHU36203.1"/>
    </source>
</evidence>
<accession>A0A2G3DZ97</accession>
<keyword evidence="1" id="KW-0812">Transmembrane</keyword>
<dbReference type="EMBL" id="PDYG01000135">
    <property type="protein sequence ID" value="PHU36203.1"/>
    <property type="molecule type" value="Genomic_DNA"/>
</dbReference>
<feature type="transmembrane region" description="Helical" evidence="1">
    <location>
        <begin position="64"/>
        <end position="83"/>
    </location>
</feature>
<feature type="transmembrane region" description="Helical" evidence="1">
    <location>
        <begin position="103"/>
        <end position="128"/>
    </location>
</feature>
<dbReference type="RefSeq" id="WP_099386993.1">
    <property type="nucleotide sequence ID" value="NZ_JANSWH010000020.1"/>
</dbReference>
<keyword evidence="1" id="KW-0472">Membrane</keyword>
<gene>
    <name evidence="2" type="ORF">CSX02_13030</name>
</gene>
<reference evidence="2 3" key="2">
    <citation type="submission" date="2017-10" db="EMBL/GenBank/DDBJ databases">
        <authorList>
            <person name="Banno H."/>
            <person name="Chua N.-H."/>
        </authorList>
    </citation>
    <scope>NUCLEOTIDE SEQUENCE [LARGE SCALE GENOMIC DNA]</scope>
    <source>
        <strain evidence="2 3">JK623</strain>
    </source>
</reference>
<sequence>MENFLYGLVGLMARVHQFILTWNDAYEYHFSDKYLHFLVIGILGMLLVIVIHPIFLLLAKHKKVMAITFVYVFTLIVVITFAIEIGQKVTHTGVMEFADIEFGLFGFILMFAIFDIVRLLIHFILYVVRGPVDDRDDDLSRDYDDDYDDD</sequence>
<protein>
    <submittedName>
        <fullName evidence="2">Uncharacterized protein</fullName>
    </submittedName>
</protein>
<organism evidence="2 3">
    <name type="scientific">Agathobacter ruminis</name>
    <dbReference type="NCBI Taxonomy" id="1712665"/>
    <lineage>
        <taxon>Bacteria</taxon>
        <taxon>Bacillati</taxon>
        <taxon>Bacillota</taxon>
        <taxon>Clostridia</taxon>
        <taxon>Lachnospirales</taxon>
        <taxon>Lachnospiraceae</taxon>
        <taxon>Agathobacter</taxon>
    </lineage>
</organism>
<dbReference type="AlphaFoldDB" id="A0A2G3DZ97"/>
<name>A0A2G3DZ97_9FIRM</name>
<feature type="transmembrane region" description="Helical" evidence="1">
    <location>
        <begin position="33"/>
        <end position="57"/>
    </location>
</feature>
<evidence type="ECO:0000313" key="3">
    <source>
        <dbReference type="Proteomes" id="UP000224563"/>
    </source>
</evidence>
<reference evidence="2 3" key="1">
    <citation type="submission" date="2017-10" db="EMBL/GenBank/DDBJ databases">
        <title>Resolving the taxonomy of Roseburia spp., Eubacterium rectale and Agathobacter spp. through phylogenomic analysis.</title>
        <authorList>
            <person name="Sheridan P.O."/>
            <person name="Walker A.W."/>
            <person name="Duncan S.H."/>
            <person name="Scott K.P."/>
            <person name="Toole P.W.O."/>
            <person name="Luis P."/>
            <person name="Flint H.J."/>
        </authorList>
    </citation>
    <scope>NUCLEOTIDE SEQUENCE [LARGE SCALE GENOMIC DNA]</scope>
    <source>
        <strain evidence="2 3">JK623</strain>
    </source>
</reference>
<evidence type="ECO:0000256" key="1">
    <source>
        <dbReference type="SAM" id="Phobius"/>
    </source>
</evidence>
<proteinExistence type="predicted"/>
<dbReference type="Proteomes" id="UP000224563">
    <property type="component" value="Unassembled WGS sequence"/>
</dbReference>
<keyword evidence="1" id="KW-1133">Transmembrane helix</keyword>
<keyword evidence="3" id="KW-1185">Reference proteome</keyword>
<comment type="caution">
    <text evidence="2">The sequence shown here is derived from an EMBL/GenBank/DDBJ whole genome shotgun (WGS) entry which is preliminary data.</text>
</comment>